<evidence type="ECO:0000313" key="11">
    <source>
        <dbReference type="EMBL" id="RLJ62103.1"/>
    </source>
</evidence>
<dbReference type="InterPro" id="IPR036108">
    <property type="entry name" value="4pyrrol_syn_uPrphyn_synt_sf"/>
</dbReference>
<evidence type="ECO:0000256" key="9">
    <source>
        <dbReference type="RuleBase" id="RU366031"/>
    </source>
</evidence>
<dbReference type="Pfam" id="PF02602">
    <property type="entry name" value="HEM4"/>
    <property type="match status" value="1"/>
</dbReference>
<dbReference type="PANTHER" id="PTHR38042:SF1">
    <property type="entry name" value="UROPORPHYRINOGEN-III SYNTHASE, CHLOROPLASTIC"/>
    <property type="match status" value="1"/>
</dbReference>
<dbReference type="SUPFAM" id="SSF69618">
    <property type="entry name" value="HemD-like"/>
    <property type="match status" value="1"/>
</dbReference>
<dbReference type="GO" id="GO:0004852">
    <property type="term" value="F:uroporphyrinogen-III synthase activity"/>
    <property type="evidence" value="ECO:0007669"/>
    <property type="project" value="UniProtKB-UniRule"/>
</dbReference>
<dbReference type="InterPro" id="IPR003754">
    <property type="entry name" value="4pyrrol_synth_uPrphyn_synth"/>
</dbReference>
<dbReference type="InterPro" id="IPR039793">
    <property type="entry name" value="UROS/Hem4"/>
</dbReference>
<dbReference type="GO" id="GO:0006782">
    <property type="term" value="P:protoporphyrinogen IX biosynthetic process"/>
    <property type="evidence" value="ECO:0007669"/>
    <property type="project" value="UniProtKB-UniRule"/>
</dbReference>
<comment type="caution">
    <text evidence="11">The sequence shown here is derived from an EMBL/GenBank/DDBJ whole genome shotgun (WGS) entry which is preliminary data.</text>
</comment>
<dbReference type="CDD" id="cd06578">
    <property type="entry name" value="HemD"/>
    <property type="match status" value="1"/>
</dbReference>
<dbReference type="Proteomes" id="UP000268908">
    <property type="component" value="Unassembled WGS sequence"/>
</dbReference>
<evidence type="ECO:0000256" key="2">
    <source>
        <dbReference type="ARBA" id="ARBA00008133"/>
    </source>
</evidence>
<dbReference type="UniPathway" id="UPA00251">
    <property type="reaction ID" value="UER00320"/>
</dbReference>
<organism evidence="11 12">
    <name type="scientific">Sulfurisoma sediminicola</name>
    <dbReference type="NCBI Taxonomy" id="1381557"/>
    <lineage>
        <taxon>Bacteria</taxon>
        <taxon>Pseudomonadati</taxon>
        <taxon>Pseudomonadota</taxon>
        <taxon>Betaproteobacteria</taxon>
        <taxon>Nitrosomonadales</taxon>
        <taxon>Sterolibacteriaceae</taxon>
        <taxon>Sulfurisoma</taxon>
    </lineage>
</organism>
<keyword evidence="5 9" id="KW-0627">Porphyrin biosynthesis</keyword>
<proteinExistence type="inferred from homology"/>
<evidence type="ECO:0000256" key="5">
    <source>
        <dbReference type="ARBA" id="ARBA00023244"/>
    </source>
</evidence>
<name>A0A497X938_9PROT</name>
<dbReference type="PANTHER" id="PTHR38042">
    <property type="entry name" value="UROPORPHYRINOGEN-III SYNTHASE, CHLOROPLASTIC"/>
    <property type="match status" value="1"/>
</dbReference>
<dbReference type="GO" id="GO:0006780">
    <property type="term" value="P:uroporphyrinogen III biosynthetic process"/>
    <property type="evidence" value="ECO:0007669"/>
    <property type="project" value="UniProtKB-UniRule"/>
</dbReference>
<evidence type="ECO:0000256" key="7">
    <source>
        <dbReference type="ARBA" id="ARBA00040167"/>
    </source>
</evidence>
<evidence type="ECO:0000256" key="4">
    <source>
        <dbReference type="ARBA" id="ARBA00023239"/>
    </source>
</evidence>
<dbReference type="EMBL" id="RCCI01000008">
    <property type="protein sequence ID" value="RLJ62103.1"/>
    <property type="molecule type" value="Genomic_DNA"/>
</dbReference>
<reference evidence="11 12" key="1">
    <citation type="submission" date="2018-10" db="EMBL/GenBank/DDBJ databases">
        <title>Genomic Encyclopedia of Type Strains, Phase IV (KMG-IV): sequencing the most valuable type-strain genomes for metagenomic binning, comparative biology and taxonomic classification.</title>
        <authorList>
            <person name="Goeker M."/>
        </authorList>
    </citation>
    <scope>NUCLEOTIDE SEQUENCE [LARGE SCALE GENOMIC DNA]</scope>
    <source>
        <strain evidence="11 12">DSM 26916</strain>
    </source>
</reference>
<comment type="catalytic activity">
    <reaction evidence="8 9">
        <text>hydroxymethylbilane = uroporphyrinogen III + H2O</text>
        <dbReference type="Rhea" id="RHEA:18965"/>
        <dbReference type="ChEBI" id="CHEBI:15377"/>
        <dbReference type="ChEBI" id="CHEBI:57308"/>
        <dbReference type="ChEBI" id="CHEBI:57845"/>
        <dbReference type="EC" id="4.2.1.75"/>
    </reaction>
</comment>
<dbReference type="EC" id="4.2.1.75" evidence="3 9"/>
<keyword evidence="4 9" id="KW-0456">Lyase</keyword>
<dbReference type="Gene3D" id="3.40.50.10090">
    <property type="match status" value="2"/>
</dbReference>
<keyword evidence="12" id="KW-1185">Reference proteome</keyword>
<comment type="pathway">
    <text evidence="1 9">Porphyrin-containing compound metabolism; protoporphyrin-IX biosynthesis; coproporphyrinogen-III from 5-aminolevulinate: step 3/4.</text>
</comment>
<comment type="similarity">
    <text evidence="2 9">Belongs to the uroporphyrinogen-III synthase family.</text>
</comment>
<evidence type="ECO:0000256" key="8">
    <source>
        <dbReference type="ARBA" id="ARBA00048617"/>
    </source>
</evidence>
<comment type="function">
    <text evidence="6 9">Catalyzes cyclization of the linear tetrapyrrole, hydroxymethylbilane, to the macrocyclic uroporphyrinogen III.</text>
</comment>
<evidence type="ECO:0000259" key="10">
    <source>
        <dbReference type="Pfam" id="PF02602"/>
    </source>
</evidence>
<protein>
    <recommendedName>
        <fullName evidence="7 9">Uroporphyrinogen-III synthase</fullName>
        <ecNumber evidence="3 9">4.2.1.75</ecNumber>
    </recommendedName>
</protein>
<sequence length="271" mass="29705">MDAPLKKLSEAVSTRTALSGRHIVVTRPAEQCEHLAAALVEQGAHPVLFPVLAISALDDVSPLLDAAIRLDGIDLAVFVSPNAIAKSLEVILSRRSWPAQVRVAAIGKSSERELERFGIREVIAPQDRFDSEALLALPELQEMQGRKVLIFRGDGGRDVVFDTLQARGATVEYVTAYRRSKPKTDPSPLLKLWDDGHLDAVTLTSSEGLRNLWEMLPRLGRSWLKQTPVFVPHVRIAEQARALGLSRIELTGPADDGLVAGLLSYFSRHDA</sequence>
<gene>
    <name evidence="11" type="ORF">DFR35_2746</name>
</gene>
<feature type="domain" description="Tetrapyrrole biosynthesis uroporphyrinogen III synthase" evidence="10">
    <location>
        <begin position="34"/>
        <end position="259"/>
    </location>
</feature>
<evidence type="ECO:0000256" key="3">
    <source>
        <dbReference type="ARBA" id="ARBA00013109"/>
    </source>
</evidence>
<accession>A0A497X938</accession>
<evidence type="ECO:0000313" key="12">
    <source>
        <dbReference type="Proteomes" id="UP000268908"/>
    </source>
</evidence>
<evidence type="ECO:0000256" key="6">
    <source>
        <dbReference type="ARBA" id="ARBA00037589"/>
    </source>
</evidence>
<dbReference type="AlphaFoldDB" id="A0A497X938"/>
<evidence type="ECO:0000256" key="1">
    <source>
        <dbReference type="ARBA" id="ARBA00004772"/>
    </source>
</evidence>